<keyword evidence="2" id="KW-1185">Reference proteome</keyword>
<evidence type="ECO:0000313" key="2">
    <source>
        <dbReference type="Proteomes" id="UP000789702"/>
    </source>
</evidence>
<dbReference type="EMBL" id="CAJVPU010001160">
    <property type="protein sequence ID" value="CAG8473034.1"/>
    <property type="molecule type" value="Genomic_DNA"/>
</dbReference>
<name>A0ACA9KH26_9GLOM</name>
<gene>
    <name evidence="1" type="ORF">DHETER_LOCUS1802</name>
</gene>
<comment type="caution">
    <text evidence="1">The sequence shown here is derived from an EMBL/GenBank/DDBJ whole genome shotgun (WGS) entry which is preliminary data.</text>
</comment>
<feature type="non-terminal residue" evidence="1">
    <location>
        <position position="340"/>
    </location>
</feature>
<dbReference type="Proteomes" id="UP000789702">
    <property type="component" value="Unassembled WGS sequence"/>
</dbReference>
<organism evidence="1 2">
    <name type="scientific">Dentiscutata heterogama</name>
    <dbReference type="NCBI Taxonomy" id="1316150"/>
    <lineage>
        <taxon>Eukaryota</taxon>
        <taxon>Fungi</taxon>
        <taxon>Fungi incertae sedis</taxon>
        <taxon>Mucoromycota</taxon>
        <taxon>Glomeromycotina</taxon>
        <taxon>Glomeromycetes</taxon>
        <taxon>Diversisporales</taxon>
        <taxon>Gigasporaceae</taxon>
        <taxon>Dentiscutata</taxon>
    </lineage>
</organism>
<sequence length="340" mass="37927">MRALHIFTFAIAIFISVDALPYDKPNVLTIPLKPKSITRRRLSKREIASLPLTAEQSDVTYFGQITFGTGTPQNFDIMFDTGSPELFVIGKDCNPEECSNDHKYDSALDKSFSLIKENAFIIKYADGTEINGDLAKTTIVIADMLVEQQEFGLANKVSGGFNRPFSGIMGMPFGELNRYGQPTVIANLINNNKLDNPQFSFMLGREADRSPSELTIGGSNPARYHADTLTFTHVVDDNDDLWEIPIDDCIVGGQQVYFDSQTAIIDTGTTRIYMPPNDAKEFYREIRTARDRGDGFYAIDCKAIIEVSLVFSGKTWNISPKDFIVKRNENVCVGAVAYFN</sequence>
<reference evidence="1" key="1">
    <citation type="submission" date="2021-06" db="EMBL/GenBank/DDBJ databases">
        <authorList>
            <person name="Kallberg Y."/>
            <person name="Tangrot J."/>
            <person name="Rosling A."/>
        </authorList>
    </citation>
    <scope>NUCLEOTIDE SEQUENCE</scope>
    <source>
        <strain evidence="1">IL203A</strain>
    </source>
</reference>
<protein>
    <submittedName>
        <fullName evidence="1">10011_t:CDS:1</fullName>
    </submittedName>
</protein>
<evidence type="ECO:0000313" key="1">
    <source>
        <dbReference type="EMBL" id="CAG8473034.1"/>
    </source>
</evidence>
<accession>A0ACA9KH26</accession>
<proteinExistence type="predicted"/>